<protein>
    <submittedName>
        <fullName evidence="1">GIP protein</fullName>
    </submittedName>
</protein>
<dbReference type="AlphaFoldDB" id="A0A812ULC9"/>
<comment type="caution">
    <text evidence="1">The sequence shown here is derived from an EMBL/GenBank/DDBJ whole genome shotgun (WGS) entry which is preliminary data.</text>
</comment>
<gene>
    <name evidence="1" type="primary">GIP</name>
    <name evidence="1" type="ORF">SPIL2461_LOCUS15328</name>
</gene>
<accession>A0A812ULC9</accession>
<sequence length="142" mass="15409">MNDRIFTAQSELRFMASDNRSQQKHQSGLMLAAAFLINRRFLDANFDHTALTAEVCFNVLSVEPTTIPQGKDFFSPMTMSSRCGRVTTKLVDELAASPCCGVVVGVEPSASCGVVRDDEATGVGALRLRRLCSSKNSWVCAA</sequence>
<keyword evidence="2" id="KW-1185">Reference proteome</keyword>
<reference evidence="1" key="1">
    <citation type="submission" date="2021-02" db="EMBL/GenBank/DDBJ databases">
        <authorList>
            <person name="Dougan E. K."/>
            <person name="Rhodes N."/>
            <person name="Thang M."/>
            <person name="Chan C."/>
        </authorList>
    </citation>
    <scope>NUCLEOTIDE SEQUENCE</scope>
</reference>
<proteinExistence type="predicted"/>
<dbReference type="EMBL" id="CAJNIZ010037107">
    <property type="protein sequence ID" value="CAE7569521.1"/>
    <property type="molecule type" value="Genomic_DNA"/>
</dbReference>
<name>A0A812ULC9_SYMPI</name>
<dbReference type="Proteomes" id="UP000649617">
    <property type="component" value="Unassembled WGS sequence"/>
</dbReference>
<evidence type="ECO:0000313" key="1">
    <source>
        <dbReference type="EMBL" id="CAE7569521.1"/>
    </source>
</evidence>
<organism evidence="1 2">
    <name type="scientific">Symbiodinium pilosum</name>
    <name type="common">Dinoflagellate</name>
    <dbReference type="NCBI Taxonomy" id="2952"/>
    <lineage>
        <taxon>Eukaryota</taxon>
        <taxon>Sar</taxon>
        <taxon>Alveolata</taxon>
        <taxon>Dinophyceae</taxon>
        <taxon>Suessiales</taxon>
        <taxon>Symbiodiniaceae</taxon>
        <taxon>Symbiodinium</taxon>
    </lineage>
</organism>
<evidence type="ECO:0000313" key="2">
    <source>
        <dbReference type="Proteomes" id="UP000649617"/>
    </source>
</evidence>